<dbReference type="Gene3D" id="3.50.30.40">
    <property type="entry name" value="Ribonuclease E inhibitor RraA/RraA-like"/>
    <property type="match status" value="1"/>
</dbReference>
<reference evidence="6 7" key="1">
    <citation type="submission" date="2017-10" db="EMBL/GenBank/DDBJ databases">
        <title>Two draft genome sequences of Pusillimonas sp. strains isolated from a nitrate- and radionuclide-contaminated groundwater in Russia.</title>
        <authorList>
            <person name="Grouzdev D.S."/>
            <person name="Tourova T.P."/>
            <person name="Goeva M.A."/>
            <person name="Babich T.L."/>
            <person name="Sokolova D.S."/>
            <person name="Abdullin R."/>
            <person name="Poltaraus A.B."/>
            <person name="Toshchakov S.V."/>
            <person name="Nazina T.N."/>
        </authorList>
    </citation>
    <scope>NUCLEOTIDE SEQUENCE [LARGE SCALE GENOMIC DNA]</scope>
    <source>
        <strain evidence="6 7">JR1/69-3-13</strain>
    </source>
</reference>
<feature type="binding site" evidence="5">
    <location>
        <position position="114"/>
    </location>
    <ligand>
        <name>substrate</name>
    </ligand>
</feature>
<dbReference type="InterPro" id="IPR005493">
    <property type="entry name" value="RraA/RraA-like"/>
</dbReference>
<dbReference type="GO" id="GO:0008168">
    <property type="term" value="F:methyltransferase activity"/>
    <property type="evidence" value="ECO:0007669"/>
    <property type="project" value="UniProtKB-KW"/>
</dbReference>
<dbReference type="InterPro" id="IPR036704">
    <property type="entry name" value="RraA/RraA-like_sf"/>
</dbReference>
<dbReference type="EMBL" id="PDNW01000004">
    <property type="protein sequence ID" value="PLC50685.1"/>
    <property type="molecule type" value="Genomic_DNA"/>
</dbReference>
<comment type="cofactor">
    <cofactor evidence="1">
        <name>a divalent metal cation</name>
        <dbReference type="ChEBI" id="CHEBI:60240"/>
    </cofactor>
</comment>
<evidence type="ECO:0000313" key="6">
    <source>
        <dbReference type="EMBL" id="PLC50685.1"/>
    </source>
</evidence>
<keyword evidence="6" id="KW-0808">Transferase</keyword>
<keyword evidence="5" id="KW-0460">Magnesium</keyword>
<dbReference type="PANTHER" id="PTHR33254">
    <property type="entry name" value="4-HYDROXY-4-METHYL-2-OXOGLUTARATE ALDOLASE 3-RELATED"/>
    <property type="match status" value="1"/>
</dbReference>
<accession>A0A2N4U6N4</accession>
<sequence length="236" mass="24326">MINSAFSRVSKRHVEQASRVACSILADVSGRRGSLDGRIKSLAPSMKLCGPAFTVEVRPGDNLMIHAALVLAQPGDVLVIDGKGCSTAALMGELMCAHAQAAGLAGVVIDGSVRDLHELKNGTLPVFACASNPNGPTRQLAGRIGQPVSVGGVAVQPGDLVAGDDDGVVVLPAAGVVQALRDAEKKVDSELRRMTDISEGRLVYGWLEQALKEAGALPGEASLEQLIARFGADEGG</sequence>
<dbReference type="GO" id="GO:0032259">
    <property type="term" value="P:methylation"/>
    <property type="evidence" value="ECO:0007669"/>
    <property type="project" value="UniProtKB-KW"/>
</dbReference>
<dbReference type="GO" id="GO:0046872">
    <property type="term" value="F:metal ion binding"/>
    <property type="evidence" value="ECO:0007669"/>
    <property type="project" value="UniProtKB-KW"/>
</dbReference>
<gene>
    <name evidence="6" type="ORF">CR159_06695</name>
</gene>
<comment type="cofactor">
    <cofactor evidence="5">
        <name>Mg(2+)</name>
        <dbReference type="ChEBI" id="CHEBI:18420"/>
    </cofactor>
</comment>
<evidence type="ECO:0000256" key="3">
    <source>
        <dbReference type="ARBA" id="ARBA00029596"/>
    </source>
</evidence>
<dbReference type="OrthoDB" id="8717144at2"/>
<dbReference type="RefSeq" id="WP_102073231.1">
    <property type="nucleotide sequence ID" value="NZ_PDNW01000004.1"/>
</dbReference>
<evidence type="ECO:0000256" key="5">
    <source>
        <dbReference type="PIRSR" id="PIRSR605493-1"/>
    </source>
</evidence>
<dbReference type="AlphaFoldDB" id="A0A2N4U6N4"/>
<evidence type="ECO:0000313" key="7">
    <source>
        <dbReference type="Proteomes" id="UP000234190"/>
    </source>
</evidence>
<proteinExistence type="predicted"/>
<dbReference type="Proteomes" id="UP000234190">
    <property type="component" value="Unassembled WGS sequence"/>
</dbReference>
<name>A0A2N4U6N4_9BURK</name>
<dbReference type="SUPFAM" id="SSF89562">
    <property type="entry name" value="RraA-like"/>
    <property type="match status" value="1"/>
</dbReference>
<dbReference type="PANTHER" id="PTHR33254:SF4">
    <property type="entry name" value="4-HYDROXY-4-METHYL-2-OXOGLUTARATE ALDOLASE 3-RELATED"/>
    <property type="match status" value="1"/>
</dbReference>
<protein>
    <recommendedName>
        <fullName evidence="2">Putative 4-hydroxy-4-methyl-2-oxoglutarate aldolase</fullName>
    </recommendedName>
    <alternativeName>
        <fullName evidence="3">Regulator of ribonuclease activity homolog</fullName>
    </alternativeName>
    <alternativeName>
        <fullName evidence="4">RraA-like protein</fullName>
    </alternativeName>
</protein>
<keyword evidence="6" id="KW-0489">Methyltransferase</keyword>
<feature type="binding site" evidence="5">
    <location>
        <begin position="92"/>
        <end position="95"/>
    </location>
    <ligand>
        <name>substrate</name>
    </ligand>
</feature>
<keyword evidence="7" id="KW-1185">Reference proteome</keyword>
<dbReference type="CDD" id="cd16841">
    <property type="entry name" value="RraA_family"/>
    <property type="match status" value="1"/>
</dbReference>
<organism evidence="6 7">
    <name type="scientific">Pollutimonas subterranea</name>
    <dbReference type="NCBI Taxonomy" id="2045210"/>
    <lineage>
        <taxon>Bacteria</taxon>
        <taxon>Pseudomonadati</taxon>
        <taxon>Pseudomonadota</taxon>
        <taxon>Betaproteobacteria</taxon>
        <taxon>Burkholderiales</taxon>
        <taxon>Alcaligenaceae</taxon>
        <taxon>Pollutimonas</taxon>
    </lineage>
</organism>
<keyword evidence="5" id="KW-0479">Metal-binding</keyword>
<evidence type="ECO:0000256" key="2">
    <source>
        <dbReference type="ARBA" id="ARBA00016549"/>
    </source>
</evidence>
<comment type="caution">
    <text evidence="6">The sequence shown here is derived from an EMBL/GenBank/DDBJ whole genome shotgun (WGS) entry which is preliminary data.</text>
</comment>
<feature type="binding site" evidence="5">
    <location>
        <position position="115"/>
    </location>
    <ligand>
        <name>Mg(2+)</name>
        <dbReference type="ChEBI" id="CHEBI:18420"/>
    </ligand>
</feature>
<evidence type="ECO:0000256" key="4">
    <source>
        <dbReference type="ARBA" id="ARBA00030169"/>
    </source>
</evidence>
<dbReference type="Pfam" id="PF03737">
    <property type="entry name" value="RraA-like"/>
    <property type="match status" value="1"/>
</dbReference>
<evidence type="ECO:0000256" key="1">
    <source>
        <dbReference type="ARBA" id="ARBA00001968"/>
    </source>
</evidence>